<proteinExistence type="inferred from homology"/>
<dbReference type="AlphaFoldDB" id="A0A1F6FTV0"/>
<evidence type="ECO:0000313" key="8">
    <source>
        <dbReference type="EMBL" id="OGG89282.1"/>
    </source>
</evidence>
<evidence type="ECO:0000256" key="5">
    <source>
        <dbReference type="ARBA" id="ARBA00022801"/>
    </source>
</evidence>
<dbReference type="GO" id="GO:0004519">
    <property type="term" value="F:endonuclease activity"/>
    <property type="evidence" value="ECO:0007669"/>
    <property type="project" value="UniProtKB-KW"/>
</dbReference>
<evidence type="ECO:0000256" key="1">
    <source>
        <dbReference type="ARBA" id="ARBA00006620"/>
    </source>
</evidence>
<dbReference type="GO" id="GO:0003729">
    <property type="term" value="F:mRNA binding"/>
    <property type="evidence" value="ECO:0007669"/>
    <property type="project" value="InterPro"/>
</dbReference>
<dbReference type="InterPro" id="IPR012933">
    <property type="entry name" value="HicA_mRNA_interferase"/>
</dbReference>
<evidence type="ECO:0000256" key="6">
    <source>
        <dbReference type="ARBA" id="ARBA00022884"/>
    </source>
</evidence>
<organism evidence="8 9">
    <name type="scientific">Candidatus Kaiserbacteria bacterium RIFOXYD1_FULL_42_15</name>
    <dbReference type="NCBI Taxonomy" id="1798532"/>
    <lineage>
        <taxon>Bacteria</taxon>
        <taxon>Candidatus Kaiseribacteriota</taxon>
    </lineage>
</organism>
<dbReference type="Gene3D" id="3.30.920.30">
    <property type="entry name" value="Hypothetical protein"/>
    <property type="match status" value="1"/>
</dbReference>
<name>A0A1F6FTV0_9BACT</name>
<keyword evidence="3" id="KW-0540">Nuclease</keyword>
<keyword evidence="5" id="KW-0378">Hydrolase</keyword>
<dbReference type="EMBL" id="MFMT01000004">
    <property type="protein sequence ID" value="OGG89282.1"/>
    <property type="molecule type" value="Genomic_DNA"/>
</dbReference>
<evidence type="ECO:0000256" key="3">
    <source>
        <dbReference type="ARBA" id="ARBA00022722"/>
    </source>
</evidence>
<dbReference type="GO" id="GO:0016787">
    <property type="term" value="F:hydrolase activity"/>
    <property type="evidence" value="ECO:0007669"/>
    <property type="project" value="UniProtKB-KW"/>
</dbReference>
<evidence type="ECO:0000313" key="9">
    <source>
        <dbReference type="Proteomes" id="UP000179230"/>
    </source>
</evidence>
<accession>A0A1F6FTV0</accession>
<dbReference type="SUPFAM" id="SSF54786">
    <property type="entry name" value="YcfA/nrd intein domain"/>
    <property type="match status" value="1"/>
</dbReference>
<keyword evidence="4" id="KW-0255">Endonuclease</keyword>
<comment type="similarity">
    <text evidence="1">Belongs to the HicA mRNA interferase family.</text>
</comment>
<protein>
    <recommendedName>
        <fullName evidence="10">Addiction module toxin, HicA family</fullName>
    </recommendedName>
</protein>
<keyword evidence="2" id="KW-1277">Toxin-antitoxin system</keyword>
<dbReference type="InterPro" id="IPR038570">
    <property type="entry name" value="HicA_sf"/>
</dbReference>
<evidence type="ECO:0000256" key="2">
    <source>
        <dbReference type="ARBA" id="ARBA00022649"/>
    </source>
</evidence>
<keyword evidence="7" id="KW-0346">Stress response</keyword>
<sequence>MPKLVPITPKKLASVLHRLGFEERDAEGSHVLFRHPDGRTTIIAMKTKEISRGLLRKILHDTELSREEYDKLRK</sequence>
<comment type="caution">
    <text evidence="8">The sequence shown here is derived from an EMBL/GenBank/DDBJ whole genome shotgun (WGS) entry which is preliminary data.</text>
</comment>
<reference evidence="8 9" key="1">
    <citation type="journal article" date="2016" name="Nat. Commun.">
        <title>Thousands of microbial genomes shed light on interconnected biogeochemical processes in an aquifer system.</title>
        <authorList>
            <person name="Anantharaman K."/>
            <person name="Brown C.T."/>
            <person name="Hug L.A."/>
            <person name="Sharon I."/>
            <person name="Castelle C.J."/>
            <person name="Probst A.J."/>
            <person name="Thomas B.C."/>
            <person name="Singh A."/>
            <person name="Wilkins M.J."/>
            <person name="Karaoz U."/>
            <person name="Brodie E.L."/>
            <person name="Williams K.H."/>
            <person name="Hubbard S.S."/>
            <person name="Banfield J.F."/>
        </authorList>
    </citation>
    <scope>NUCLEOTIDE SEQUENCE [LARGE SCALE GENOMIC DNA]</scope>
</reference>
<dbReference type="Pfam" id="PF07927">
    <property type="entry name" value="HicA_toxin"/>
    <property type="match status" value="1"/>
</dbReference>
<dbReference type="Proteomes" id="UP000179230">
    <property type="component" value="Unassembled WGS sequence"/>
</dbReference>
<evidence type="ECO:0008006" key="10">
    <source>
        <dbReference type="Google" id="ProtNLM"/>
    </source>
</evidence>
<keyword evidence="6" id="KW-0694">RNA-binding</keyword>
<gene>
    <name evidence="8" type="ORF">A2592_00250</name>
</gene>
<evidence type="ECO:0000256" key="4">
    <source>
        <dbReference type="ARBA" id="ARBA00022759"/>
    </source>
</evidence>
<evidence type="ECO:0000256" key="7">
    <source>
        <dbReference type="ARBA" id="ARBA00023016"/>
    </source>
</evidence>